<dbReference type="Gene3D" id="2.60.120.290">
    <property type="entry name" value="Spermadhesin, CUB domain"/>
    <property type="match status" value="1"/>
</dbReference>
<dbReference type="InterPro" id="IPR016187">
    <property type="entry name" value="CTDL_fold"/>
</dbReference>
<dbReference type="InterPro" id="IPR018056">
    <property type="entry name" value="Kringle_CS"/>
</dbReference>
<evidence type="ECO:0000259" key="16">
    <source>
        <dbReference type="PROSITE" id="PS50041"/>
    </source>
</evidence>
<evidence type="ECO:0000256" key="8">
    <source>
        <dbReference type="ARBA" id="ARBA00023049"/>
    </source>
</evidence>
<dbReference type="InterPro" id="IPR016186">
    <property type="entry name" value="C-type_lectin-like/link_sf"/>
</dbReference>
<dbReference type="FunFam" id="2.60.120.290:FF:000003">
    <property type="entry name" value="Neuropilin"/>
    <property type="match status" value="1"/>
</dbReference>
<protein>
    <recommendedName>
        <fullName evidence="14">Metalloendopeptidase</fullName>
        <ecNumber evidence="14">3.4.24.-</ecNumber>
    </recommendedName>
</protein>
<dbReference type="InterPro" id="IPR035914">
    <property type="entry name" value="Sperma_CUB_dom_sf"/>
</dbReference>
<keyword evidence="5" id="KW-0677">Repeat</keyword>
<dbReference type="Pfam" id="PF16977">
    <property type="entry name" value="ApeC"/>
    <property type="match status" value="1"/>
</dbReference>
<evidence type="ECO:0000259" key="19">
    <source>
        <dbReference type="PROSITE" id="PS51864"/>
    </source>
</evidence>
<dbReference type="InterPro" id="IPR013806">
    <property type="entry name" value="Kringle-like"/>
</dbReference>
<dbReference type="InterPro" id="IPR003582">
    <property type="entry name" value="ShKT_dom"/>
</dbReference>
<dbReference type="PANTHER" id="PTHR19324">
    <property type="entry name" value="PERFORIN-LIKE PROTEIN 1"/>
    <property type="match status" value="1"/>
</dbReference>
<feature type="disulfide bond" evidence="11">
    <location>
        <begin position="585"/>
        <end position="608"/>
    </location>
</feature>
<feature type="binding site" evidence="13">
    <location>
        <position position="72"/>
    </location>
    <ligand>
        <name>Zn(2+)</name>
        <dbReference type="ChEBI" id="CHEBI:29105"/>
        <note>catalytic</note>
    </ligand>
</feature>
<dbReference type="SMART" id="SM00042">
    <property type="entry name" value="CUB"/>
    <property type="match status" value="1"/>
</dbReference>
<feature type="active site" evidence="13">
    <location>
        <position position="63"/>
    </location>
</feature>
<evidence type="ECO:0000259" key="17">
    <source>
        <dbReference type="PROSITE" id="PS50070"/>
    </source>
</evidence>
<dbReference type="EC" id="3.4.24.-" evidence="14"/>
<evidence type="ECO:0000256" key="7">
    <source>
        <dbReference type="ARBA" id="ARBA00022833"/>
    </source>
</evidence>
<feature type="binding site" evidence="13">
    <location>
        <position position="62"/>
    </location>
    <ligand>
        <name>Zn(2+)</name>
        <dbReference type="ChEBI" id="CHEBI:29105"/>
        <note>catalytic</note>
    </ligand>
</feature>
<dbReference type="SMART" id="SM00254">
    <property type="entry name" value="ShKT"/>
    <property type="match status" value="1"/>
</dbReference>
<keyword evidence="8 13" id="KW-0482">Metalloprotease</keyword>
<dbReference type="Pfam" id="PF00059">
    <property type="entry name" value="Lectin_C"/>
    <property type="match status" value="1"/>
</dbReference>
<dbReference type="InterPro" id="IPR035976">
    <property type="entry name" value="Sushi/SCR/CCP_sf"/>
</dbReference>
<dbReference type="PRINTS" id="PR00480">
    <property type="entry name" value="ASTACIN"/>
</dbReference>
<keyword evidence="10" id="KW-0325">Glycoprotein</keyword>
<dbReference type="GO" id="GO:0008270">
    <property type="term" value="F:zinc ion binding"/>
    <property type="evidence" value="ECO:0007669"/>
    <property type="project" value="UniProtKB-UniRule"/>
</dbReference>
<dbReference type="SUPFAM" id="SSF57440">
    <property type="entry name" value="Kringle-like"/>
    <property type="match status" value="1"/>
</dbReference>
<evidence type="ECO:0000259" key="15">
    <source>
        <dbReference type="PROSITE" id="PS01180"/>
    </source>
</evidence>
<dbReference type="InterPro" id="IPR038178">
    <property type="entry name" value="Kringle_sf"/>
</dbReference>
<evidence type="ECO:0000256" key="10">
    <source>
        <dbReference type="ARBA" id="ARBA00023180"/>
    </source>
</evidence>
<feature type="domain" description="C-type lectin" evidence="16">
    <location>
        <begin position="728"/>
        <end position="840"/>
    </location>
</feature>
<dbReference type="InterPro" id="IPR031569">
    <property type="entry name" value="ApeC"/>
</dbReference>
<dbReference type="GO" id="GO:0006508">
    <property type="term" value="P:proteolysis"/>
    <property type="evidence" value="ECO:0007669"/>
    <property type="project" value="UniProtKB-KW"/>
</dbReference>
<feature type="domain" description="Kringle" evidence="17">
    <location>
        <begin position="540"/>
        <end position="613"/>
    </location>
</feature>
<dbReference type="Pfam" id="PF00084">
    <property type="entry name" value="Sushi"/>
    <property type="match status" value="1"/>
</dbReference>
<dbReference type="Gene3D" id="3.40.390.10">
    <property type="entry name" value="Collagenase (Catalytic Domain)"/>
    <property type="match status" value="1"/>
</dbReference>
<dbReference type="CDD" id="cd00037">
    <property type="entry name" value="CLECT"/>
    <property type="match status" value="1"/>
</dbReference>
<evidence type="ECO:0000256" key="4">
    <source>
        <dbReference type="ARBA" id="ARBA00022729"/>
    </source>
</evidence>
<dbReference type="Gene3D" id="3.10.100.10">
    <property type="entry name" value="Mannose-Binding Protein A, subunit A"/>
    <property type="match status" value="1"/>
</dbReference>
<feature type="binding site" evidence="13">
    <location>
        <position position="66"/>
    </location>
    <ligand>
        <name>Zn(2+)</name>
        <dbReference type="ChEBI" id="CHEBI:29105"/>
        <note>catalytic</note>
    </ligand>
</feature>
<evidence type="ECO:0000256" key="3">
    <source>
        <dbReference type="ARBA" id="ARBA00022723"/>
    </source>
</evidence>
<name>A0A7D5D3N8_PATVU</name>
<comment type="cofactor">
    <cofactor evidence="13 14">
        <name>Zn(2+)</name>
        <dbReference type="ChEBI" id="CHEBI:29105"/>
    </cofactor>
    <text evidence="13 14">Binds 1 zinc ion per subunit.</text>
</comment>
<dbReference type="PROSITE" id="PS51864">
    <property type="entry name" value="ASTACIN"/>
    <property type="match status" value="1"/>
</dbReference>
<evidence type="ECO:0000259" key="18">
    <source>
        <dbReference type="PROSITE" id="PS50923"/>
    </source>
</evidence>
<accession>A0A7D5D3N8</accession>
<dbReference type="SMART" id="SM00032">
    <property type="entry name" value="CCP"/>
    <property type="match status" value="2"/>
</dbReference>
<keyword evidence="12" id="KW-0768">Sushi</keyword>
<keyword evidence="3 13" id="KW-0479">Metal-binding</keyword>
<dbReference type="PROSITE" id="PS50041">
    <property type="entry name" value="C_TYPE_LECTIN_2"/>
    <property type="match status" value="1"/>
</dbReference>
<dbReference type="PANTHER" id="PTHR19324:SF33">
    <property type="entry name" value="MUCIN-5AC"/>
    <property type="match status" value="1"/>
</dbReference>
<evidence type="ECO:0000256" key="11">
    <source>
        <dbReference type="PROSITE-ProRule" id="PRU00121"/>
    </source>
</evidence>
<dbReference type="Pfam" id="PF00051">
    <property type="entry name" value="Kringle"/>
    <property type="match status" value="1"/>
</dbReference>
<evidence type="ECO:0000256" key="13">
    <source>
        <dbReference type="PROSITE-ProRule" id="PRU01211"/>
    </source>
</evidence>
<evidence type="ECO:0000256" key="6">
    <source>
        <dbReference type="ARBA" id="ARBA00022801"/>
    </source>
</evidence>
<dbReference type="SMART" id="SM00130">
    <property type="entry name" value="KR"/>
    <property type="match status" value="1"/>
</dbReference>
<feature type="domain" description="CUB" evidence="15">
    <location>
        <begin position="415"/>
        <end position="528"/>
    </location>
</feature>
<dbReference type="CDD" id="cd00033">
    <property type="entry name" value="CCP"/>
    <property type="match status" value="2"/>
</dbReference>
<reference evidence="20" key="1">
    <citation type="journal article" date="2020" name="Open Biol.">
        <title>Molecular insights into the powerful mucus-based adhesion of limpets (Patella vulgata L.).</title>
        <authorList>
            <person name="Kang V."/>
            <person name="Lengerer B."/>
            <person name="Wattiez R."/>
            <person name="Flammang P."/>
        </authorList>
    </citation>
    <scope>NUCLEOTIDE SEQUENCE</scope>
    <source>
        <tissue evidence="20">Foot</tissue>
    </source>
</reference>
<dbReference type="InterPro" id="IPR000001">
    <property type="entry name" value="Kringle"/>
</dbReference>
<feature type="domain" description="Sushi" evidence="18">
    <location>
        <begin position="889"/>
        <end position="949"/>
    </location>
</feature>
<dbReference type="SMART" id="SM00034">
    <property type="entry name" value="CLECT"/>
    <property type="match status" value="1"/>
</dbReference>
<dbReference type="Pfam" id="PF01400">
    <property type="entry name" value="Astacin"/>
    <property type="match status" value="1"/>
</dbReference>
<dbReference type="AlphaFoldDB" id="A0A7D5D3N8"/>
<comment type="caution">
    <text evidence="11">Lacks conserved residue(s) required for the propagation of feature annotation.</text>
</comment>
<dbReference type="SUPFAM" id="SSF49854">
    <property type="entry name" value="Spermadhesin, CUB domain"/>
    <property type="match status" value="1"/>
</dbReference>
<evidence type="ECO:0000256" key="12">
    <source>
        <dbReference type="PROSITE-ProRule" id="PRU00302"/>
    </source>
</evidence>
<dbReference type="Pfam" id="PF00431">
    <property type="entry name" value="CUB"/>
    <property type="match status" value="1"/>
</dbReference>
<dbReference type="InterPro" id="IPR024079">
    <property type="entry name" value="MetalloPept_cat_dom_sf"/>
</dbReference>
<dbReference type="PROSITE" id="PS01180">
    <property type="entry name" value="CUB"/>
    <property type="match status" value="1"/>
</dbReference>
<evidence type="ECO:0000256" key="14">
    <source>
        <dbReference type="RuleBase" id="RU361183"/>
    </source>
</evidence>
<dbReference type="InterPro" id="IPR000859">
    <property type="entry name" value="CUB_dom"/>
</dbReference>
<evidence type="ECO:0000256" key="9">
    <source>
        <dbReference type="ARBA" id="ARBA00023157"/>
    </source>
</evidence>
<dbReference type="GO" id="GO:0004222">
    <property type="term" value="F:metalloendopeptidase activity"/>
    <property type="evidence" value="ECO:0007669"/>
    <property type="project" value="UniProtKB-UniRule"/>
</dbReference>
<dbReference type="EMBL" id="MT561554">
    <property type="protein sequence ID" value="QKY77478.1"/>
    <property type="molecule type" value="mRNA"/>
</dbReference>
<dbReference type="CDD" id="cd00041">
    <property type="entry name" value="CUB"/>
    <property type="match status" value="1"/>
</dbReference>
<dbReference type="SUPFAM" id="SSF57535">
    <property type="entry name" value="Complement control module/SCR domain"/>
    <property type="match status" value="2"/>
</dbReference>
<dbReference type="SUPFAM" id="SSF56436">
    <property type="entry name" value="C-type lectin-like"/>
    <property type="match status" value="1"/>
</dbReference>
<dbReference type="PROSITE" id="PS00021">
    <property type="entry name" value="KRINGLE_1"/>
    <property type="match status" value="1"/>
</dbReference>
<dbReference type="InterPro" id="IPR001304">
    <property type="entry name" value="C-type_lectin-like"/>
</dbReference>
<keyword evidence="7 13" id="KW-0862">Zinc</keyword>
<feature type="domain" description="Sushi" evidence="18">
    <location>
        <begin position="663"/>
        <end position="720"/>
    </location>
</feature>
<dbReference type="SUPFAM" id="SSF55486">
    <property type="entry name" value="Metalloproteases ('zincins'), catalytic domain"/>
    <property type="match status" value="1"/>
</dbReference>
<evidence type="ECO:0000256" key="5">
    <source>
        <dbReference type="ARBA" id="ARBA00022737"/>
    </source>
</evidence>
<keyword evidence="6 13" id="KW-0378">Hydrolase</keyword>
<proteinExistence type="evidence at transcript level"/>
<feature type="disulfide bond" evidence="11">
    <location>
        <begin position="557"/>
        <end position="596"/>
    </location>
</feature>
<keyword evidence="1 11" id="KW-0420">Kringle</keyword>
<feature type="disulfide bond" evidence="12">
    <location>
        <begin position="891"/>
        <end position="934"/>
    </location>
</feature>
<dbReference type="Gene3D" id="2.40.20.10">
    <property type="entry name" value="Plasminogen Kringle 4"/>
    <property type="match status" value="1"/>
</dbReference>
<dbReference type="InterPro" id="IPR000436">
    <property type="entry name" value="Sushi_SCR_CCP_dom"/>
</dbReference>
<keyword evidence="4" id="KW-0732">Signal</keyword>
<evidence type="ECO:0000256" key="2">
    <source>
        <dbReference type="ARBA" id="ARBA00022670"/>
    </source>
</evidence>
<dbReference type="PROSITE" id="PS50923">
    <property type="entry name" value="SUSHI"/>
    <property type="match status" value="2"/>
</dbReference>
<evidence type="ECO:0000256" key="1">
    <source>
        <dbReference type="ARBA" id="ARBA00022572"/>
    </source>
</evidence>
<dbReference type="PROSITE" id="PS50070">
    <property type="entry name" value="KRINGLE_2"/>
    <property type="match status" value="1"/>
</dbReference>
<evidence type="ECO:0000313" key="20">
    <source>
        <dbReference type="EMBL" id="QKY77478.1"/>
    </source>
</evidence>
<organism evidence="20">
    <name type="scientific">Patella vulgata</name>
    <name type="common">Common limpet</name>
    <dbReference type="NCBI Taxonomy" id="6465"/>
    <lineage>
        <taxon>Eukaryota</taxon>
        <taxon>Metazoa</taxon>
        <taxon>Spiralia</taxon>
        <taxon>Lophotrochozoa</taxon>
        <taxon>Mollusca</taxon>
        <taxon>Gastropoda</taxon>
        <taxon>Patellogastropoda</taxon>
        <taxon>Patelloidea</taxon>
        <taxon>Patellidae</taxon>
        <taxon>Patella</taxon>
    </lineage>
</organism>
<feature type="domain" description="Peptidase M12A" evidence="19">
    <location>
        <begin position="1"/>
        <end position="162"/>
    </location>
</feature>
<keyword evidence="2 13" id="KW-0645">Protease</keyword>
<keyword evidence="9 11" id="KW-1015">Disulfide bond</keyword>
<sequence>MLKYQTQTCIRFVQNDKDTKSKYGLTHDGVMEHVLKGGCWSIQGNSRRHQTVNCCGKPLCLHELGHTLGLVHEHQSALRKGWIRVNWENIKPAQKRAFVDQMSSPLSSMVGYDITSDMHYNMNTFSVNGKPVMSQLYSGPYLRVKNTDFYAYKEVSLGHKCGETYCASADFQCVNEGYLTLVRDECVCACPTGLEAASGCADVKKKAVMKQWPGGTYSILRPENGCPEGLKEGKVVVHSTKSYNSNLWHLGSGYDGTKTEIQVCTSDEDNKSEVPWEPGVYCILRKGGKCPAGFTESFIQYGETTAPETTGAVPDGVFEQQTRLFFCCRSDGFQDLAVRLPNTVPFALVSHSGTCQIIEGMGHQEEFFVVQNKPAATVDGFGFPTNVEHPKVTFNPNYGTIRLAVCYYYPLNIGCGKIIDLDHSNPSVTITSPGYPENYPDKTECNWLIKGPEHLTIKIDFDEFEVEGTSTCHDYIEIRQNRMGQAGIKYCGSQLGTTIVSVYNNISLTFRSNSAVSKKGFKATVKLIQDEDYVYDPLNKGRTYRGKVNITHAFEPCLPWSQVTHCEHHPLRPGDFEDDLIENYCRNPNDGIMPWCYTATSDCSRNYCDVSKIGKMHNSYDDCDAVIKEDPDFCQRDTALSGCALACSGGGGSAEKEKSYLDVSCPAPVILEDAEIKSGKKDEYREADVITYKCKTEDLEYRSFCLTDGTWSPVGYVCGGCPYEWAEYKKGCYKYFGIPVKRVAAEQICKEHGATLTTVVDQAEEDFVISIRETMHKVMIGLEKKDGKWVWPDGNVTEWLPWQAPPYDRYDFKYASLLGQDKGRKWVATNGYWPEDFVCKRATKKHVLCKDRLKNCEDIMAALPQSCQNGGWARSECPVSCNICEVSDKKCTVESGGEGVQQNGTTTSLKIGEYVSYLCDTGYVYKSGSKSRICMRSGELSGQLLQCQSLNEVPSLSNDVDLRDGQAVGWRNWAHTGMSDSLRIPISGEIVEWQFYSRTSGQVGFFVFRPTSSPLSMTLVGKNLVTTRFKRKQYVPVKPEDRIKVQAGDVLGLYPKDGVGVPLDWNCAGPGALRLNNYLWNFKSVNVGNEYTFTPEGQCRMWYFKAKIVPTKN</sequence>
<dbReference type="InterPro" id="IPR001506">
    <property type="entry name" value="Peptidase_M12A"/>
</dbReference>
<dbReference type="Gene3D" id="2.10.70.10">
    <property type="entry name" value="Complement Module, domain 1"/>
    <property type="match status" value="2"/>
</dbReference>